<dbReference type="InterPro" id="IPR036518">
    <property type="entry name" value="CobE/GbiG_C_sf"/>
</dbReference>
<dbReference type="Pfam" id="PF11761">
    <property type="entry name" value="CbiG_mid"/>
    <property type="match status" value="1"/>
</dbReference>
<dbReference type="InterPro" id="IPR006363">
    <property type="entry name" value="Cbl_synth_CobJ/CibH_dom"/>
</dbReference>
<dbReference type="EC" id="3.7.1.12" evidence="10"/>
<keyword evidence="10" id="KW-0378">Hydrolase</keyword>
<sequence length="570" mass="59109">MIGLVAATANGRRNAAHLADAWPDARLYEGKPKEALRAAWNECDAIILFLATGAAVRLVAPLLEDKRHDPGVVCVDDAGCFAVALAGGHEGGANALAKRVAESLGASPVVTTASESVCVPALDFFGKGLGFEVEEGSNLAGIGAALVSGDEVRLYSERRWPLGPLPENLVLAGAPEGRMEPPLILVTDRLLDAPPASPSVVYRPPSLVAGVGCSRGAGAVEILALLDSALDEAGLSRKSVAALHSIDLKSDEAGLIEAARSLNVPLRFHVAGELSAYEVPNPSEVVADATGTPSVAEASVLAAGAALVLEKRKSQNATVALGRLPARGRLTLVSLGPGNDALIPPLAREALAASELIVGLGQYVERVRHLLRPGTRVLTLPLGDEVTRAEEALAEARAGGSVALVSSGDVGVYAMASPALELSGDDVDVVVVPGITAAQAASSLLGSPLGHDHCSVSLSDLLTPWEVIENRVRAAALGDFVVSLYNPRSKGRDWQLGKVREMLLEHRPSDTPVGIVRDAYRPTQSVALTDLASLRPEEVDMLTVVVVGNSQTRVVAGRMVTPRGYLEGPG</sequence>
<dbReference type="InterPro" id="IPR014776">
    <property type="entry name" value="4pyrrole_Mease_sub2"/>
</dbReference>
<comment type="pathway">
    <text evidence="1">Cofactor biosynthesis; adenosylcobalamin biosynthesis.</text>
</comment>
<dbReference type="Gene3D" id="3.30.950.10">
    <property type="entry name" value="Methyltransferase, Cobalt-precorrin-4 Transmethylase, Domain 2"/>
    <property type="match status" value="1"/>
</dbReference>
<dbReference type="Gene3D" id="3.40.50.11220">
    <property type="match status" value="1"/>
</dbReference>
<dbReference type="GO" id="GO:0043779">
    <property type="term" value="F:cobalt-precorrin-5A acetaldehyde-lyase activity"/>
    <property type="evidence" value="ECO:0007669"/>
    <property type="project" value="UniProtKB-EC"/>
</dbReference>
<keyword evidence="3 10" id="KW-0489">Methyltransferase</keyword>
<dbReference type="EC" id="2.1.1.272" evidence="10"/>
<evidence type="ECO:0000259" key="9">
    <source>
        <dbReference type="Pfam" id="PF11761"/>
    </source>
</evidence>
<evidence type="ECO:0000256" key="5">
    <source>
        <dbReference type="ARBA" id="ARBA00022691"/>
    </source>
</evidence>
<gene>
    <name evidence="10" type="ORF">AVDCRST_MAG37-2232</name>
</gene>
<dbReference type="InterPro" id="IPR002750">
    <property type="entry name" value="CobE/GbiG_C"/>
</dbReference>
<keyword evidence="2" id="KW-0169">Cobalamin biosynthesis</keyword>
<dbReference type="AlphaFoldDB" id="A0A6J4QNE9"/>
<dbReference type="UniPathway" id="UPA00148"/>
<dbReference type="GO" id="GO:0009236">
    <property type="term" value="P:cobalamin biosynthetic process"/>
    <property type="evidence" value="ECO:0007669"/>
    <property type="project" value="UniProtKB-UniPathway"/>
</dbReference>
<dbReference type="PANTHER" id="PTHR47036:SF1">
    <property type="entry name" value="COBALT-FACTOR III C(17)-METHYLTRANSFERASE-RELATED"/>
    <property type="match status" value="1"/>
</dbReference>
<keyword evidence="4 10" id="KW-0808">Transferase</keyword>
<dbReference type="PANTHER" id="PTHR47036">
    <property type="entry name" value="COBALT-FACTOR III C(17)-METHYLTRANSFERASE-RELATED"/>
    <property type="match status" value="1"/>
</dbReference>
<dbReference type="SUPFAM" id="SSF159672">
    <property type="entry name" value="CbiG N-terminal domain-like"/>
    <property type="match status" value="1"/>
</dbReference>
<evidence type="ECO:0000259" key="7">
    <source>
        <dbReference type="Pfam" id="PF01890"/>
    </source>
</evidence>
<organism evidence="10">
    <name type="scientific">uncultured Rubrobacteraceae bacterium</name>
    <dbReference type="NCBI Taxonomy" id="349277"/>
    <lineage>
        <taxon>Bacteria</taxon>
        <taxon>Bacillati</taxon>
        <taxon>Actinomycetota</taxon>
        <taxon>Rubrobacteria</taxon>
        <taxon>Rubrobacterales</taxon>
        <taxon>Rubrobacteraceae</taxon>
        <taxon>environmental samples</taxon>
    </lineage>
</organism>
<dbReference type="NCBIfam" id="TIGR01466">
    <property type="entry name" value="cobJ_cbiH"/>
    <property type="match status" value="1"/>
</dbReference>
<dbReference type="Gene3D" id="3.30.420.180">
    <property type="entry name" value="CobE/GbiG C-terminal domain"/>
    <property type="match status" value="1"/>
</dbReference>
<dbReference type="EMBL" id="CADCVD010000105">
    <property type="protein sequence ID" value="CAA9450070.1"/>
    <property type="molecule type" value="Genomic_DNA"/>
</dbReference>
<reference evidence="10" key="1">
    <citation type="submission" date="2020-02" db="EMBL/GenBank/DDBJ databases">
        <authorList>
            <person name="Meier V. D."/>
        </authorList>
    </citation>
    <scope>NUCLEOTIDE SEQUENCE</scope>
    <source>
        <strain evidence="10">AVDCRST_MAG37</strain>
    </source>
</reference>
<dbReference type="Gene3D" id="3.40.1010.10">
    <property type="entry name" value="Cobalt-precorrin-4 Transmethylase, Domain 1"/>
    <property type="match status" value="1"/>
</dbReference>
<dbReference type="InterPro" id="IPR051810">
    <property type="entry name" value="Precorrin_MeTrfase"/>
</dbReference>
<proteinExistence type="predicted"/>
<feature type="domain" description="CobE/GbiG C-terminal" evidence="7">
    <location>
        <begin position="207"/>
        <end position="321"/>
    </location>
</feature>
<keyword evidence="5" id="KW-0949">S-adenosyl-L-methionine</keyword>
<dbReference type="Pfam" id="PF01890">
    <property type="entry name" value="CbiG_C"/>
    <property type="match status" value="1"/>
</dbReference>
<feature type="domain" description="Tetrapyrrole methylase" evidence="6">
    <location>
        <begin position="329"/>
        <end position="534"/>
    </location>
</feature>
<accession>A0A6J4QNE9</accession>
<dbReference type="GO" id="GO:0032259">
    <property type="term" value="P:methylation"/>
    <property type="evidence" value="ECO:0007669"/>
    <property type="project" value="UniProtKB-KW"/>
</dbReference>
<dbReference type="SUPFAM" id="SSF159664">
    <property type="entry name" value="CobE/GbiG C-terminal domain-like"/>
    <property type="match status" value="1"/>
</dbReference>
<feature type="domain" description="Cobalamin synthesis G N-terminal" evidence="8">
    <location>
        <begin position="35"/>
        <end position="115"/>
    </location>
</feature>
<evidence type="ECO:0000256" key="1">
    <source>
        <dbReference type="ARBA" id="ARBA00004953"/>
    </source>
</evidence>
<feature type="domain" description="Cobalamin biosynthesis central region" evidence="9">
    <location>
        <begin position="120"/>
        <end position="204"/>
    </location>
</feature>
<dbReference type="InterPro" id="IPR000878">
    <property type="entry name" value="4pyrrol_Mease"/>
</dbReference>
<evidence type="ECO:0000256" key="3">
    <source>
        <dbReference type="ARBA" id="ARBA00022603"/>
    </source>
</evidence>
<dbReference type="CDD" id="cd11646">
    <property type="entry name" value="Precorrin_3B_C17_MT"/>
    <property type="match status" value="1"/>
</dbReference>
<dbReference type="InterPro" id="IPR014777">
    <property type="entry name" value="4pyrrole_Mease_sub1"/>
</dbReference>
<protein>
    <submittedName>
        <fullName evidence="10">Cobalt-precorrin 5A hydrolase / Cobalt-precorrin-3 C(17)-methyltransferase</fullName>
        <ecNumber evidence="10">2.1.1.272</ecNumber>
        <ecNumber evidence="10">3.7.1.12</ecNumber>
    </submittedName>
</protein>
<evidence type="ECO:0000313" key="10">
    <source>
        <dbReference type="EMBL" id="CAA9450070.1"/>
    </source>
</evidence>
<evidence type="ECO:0000256" key="2">
    <source>
        <dbReference type="ARBA" id="ARBA00022573"/>
    </source>
</evidence>
<evidence type="ECO:0000256" key="4">
    <source>
        <dbReference type="ARBA" id="ARBA00022679"/>
    </source>
</evidence>
<dbReference type="InterPro" id="IPR021745">
    <property type="entry name" value="CbiG_mid"/>
</dbReference>
<dbReference type="Pfam" id="PF00590">
    <property type="entry name" value="TP_methylase"/>
    <property type="match status" value="1"/>
</dbReference>
<evidence type="ECO:0000259" key="6">
    <source>
        <dbReference type="Pfam" id="PF00590"/>
    </source>
</evidence>
<dbReference type="InterPro" id="IPR038029">
    <property type="entry name" value="GbiG_N_sf"/>
</dbReference>
<dbReference type="GO" id="GO:0008168">
    <property type="term" value="F:methyltransferase activity"/>
    <property type="evidence" value="ECO:0007669"/>
    <property type="project" value="UniProtKB-KW"/>
</dbReference>
<dbReference type="Pfam" id="PF11760">
    <property type="entry name" value="CbiG_N"/>
    <property type="match status" value="1"/>
</dbReference>
<dbReference type="InterPro" id="IPR021744">
    <property type="entry name" value="CbiG_N"/>
</dbReference>
<name>A0A6J4QNE9_9ACTN</name>
<dbReference type="SUPFAM" id="SSF53790">
    <property type="entry name" value="Tetrapyrrole methylase"/>
    <property type="match status" value="1"/>
</dbReference>
<dbReference type="InterPro" id="IPR035996">
    <property type="entry name" value="4pyrrol_Methylase_sf"/>
</dbReference>
<evidence type="ECO:0000259" key="8">
    <source>
        <dbReference type="Pfam" id="PF11760"/>
    </source>
</evidence>